<evidence type="ECO:0000259" key="7">
    <source>
        <dbReference type="Pfam" id="PF00884"/>
    </source>
</evidence>
<feature type="transmembrane region" description="Helical" evidence="6">
    <location>
        <begin position="77"/>
        <end position="94"/>
    </location>
</feature>
<evidence type="ECO:0000256" key="1">
    <source>
        <dbReference type="ARBA" id="ARBA00004651"/>
    </source>
</evidence>
<dbReference type="RefSeq" id="WP_229839404.1">
    <property type="nucleotide sequence ID" value="NZ_BNAQ01000003.1"/>
</dbReference>
<feature type="transmembrane region" description="Helical" evidence="6">
    <location>
        <begin position="100"/>
        <end position="119"/>
    </location>
</feature>
<keyword evidence="4 6" id="KW-1133">Transmembrane helix</keyword>
<dbReference type="SUPFAM" id="SSF53649">
    <property type="entry name" value="Alkaline phosphatase-like"/>
    <property type="match status" value="1"/>
</dbReference>
<keyword evidence="9" id="KW-1185">Reference proteome</keyword>
<proteinExistence type="predicted"/>
<dbReference type="InterPro" id="IPR050448">
    <property type="entry name" value="OpgB/LTA_synthase_biosynth"/>
</dbReference>
<dbReference type="InterPro" id="IPR017850">
    <property type="entry name" value="Alkaline_phosphatase_core_sf"/>
</dbReference>
<protein>
    <submittedName>
        <fullName evidence="8">Capsular polysaccharide biosynthesis protein</fullName>
    </submittedName>
</protein>
<keyword evidence="3 6" id="KW-0812">Transmembrane</keyword>
<keyword evidence="5 6" id="KW-0472">Membrane</keyword>
<dbReference type="Gene3D" id="3.40.720.10">
    <property type="entry name" value="Alkaline Phosphatase, subunit A"/>
    <property type="match status" value="1"/>
</dbReference>
<evidence type="ECO:0000313" key="9">
    <source>
        <dbReference type="Proteomes" id="UP000652430"/>
    </source>
</evidence>
<evidence type="ECO:0000256" key="3">
    <source>
        <dbReference type="ARBA" id="ARBA00022692"/>
    </source>
</evidence>
<dbReference type="PANTHER" id="PTHR47371">
    <property type="entry name" value="LIPOTEICHOIC ACID SYNTHASE"/>
    <property type="match status" value="1"/>
</dbReference>
<evidence type="ECO:0000256" key="6">
    <source>
        <dbReference type="SAM" id="Phobius"/>
    </source>
</evidence>
<comment type="caution">
    <text evidence="8">The sequence shown here is derived from an EMBL/GenBank/DDBJ whole genome shotgun (WGS) entry which is preliminary data.</text>
</comment>
<organism evidence="8 9">
    <name type="scientific">Sphingomonas glacialis</name>
    <dbReference type="NCBI Taxonomy" id="658225"/>
    <lineage>
        <taxon>Bacteria</taxon>
        <taxon>Pseudomonadati</taxon>
        <taxon>Pseudomonadota</taxon>
        <taxon>Alphaproteobacteria</taxon>
        <taxon>Sphingomonadales</taxon>
        <taxon>Sphingomonadaceae</taxon>
        <taxon>Sphingomonas</taxon>
    </lineage>
</organism>
<gene>
    <name evidence="8" type="primary">wcbQ</name>
    <name evidence="8" type="ORF">GCM10008023_26490</name>
</gene>
<dbReference type="Proteomes" id="UP000652430">
    <property type="component" value="Unassembled WGS sequence"/>
</dbReference>
<evidence type="ECO:0000256" key="4">
    <source>
        <dbReference type="ARBA" id="ARBA00022989"/>
    </source>
</evidence>
<dbReference type="EMBL" id="BNAQ01000003">
    <property type="protein sequence ID" value="GHH19400.1"/>
    <property type="molecule type" value="Genomic_DNA"/>
</dbReference>
<sequence>MHALAMTALFGFGLALSGNAPVAALLAIALLALFVVASNAKFTMLGEPLVFSDLALLVAVVRHPRFYFTAIPQRQRWLGAIALLLAVLTLMALFEPAPLAHAVGLAVMIGAGGAMGVLLRGRWFAAEALRPGLEADLARFGLIATAALYWLRWRETADPPPQPALPAPHAAAGIAAPQVIVIVQCESFADPVALTGDPARALPGLDRARAAAWQYGELEVSGFGAYTMRTEYGVLFGRSEAALGFRRYDPFLSAHGEASYALSAQLGAIGYRTTFVHPHDLRFYGRNRLMPAVGFDRLIGAEGFAPTLEGGGRYVDDRTLGDALAALVDQSPETALIYAVTMENHGPWDKHREPGAAIGLDAYLRHLRSSDAMLTALCTRLAADDRPALLVFFGDHRPSIPGILEPGGARHTPYVMLRFDGTGNTIAGNGRVDLTPADLHHAVLDCLRPPAAV</sequence>
<feature type="domain" description="Sulfatase N-terminal" evidence="7">
    <location>
        <begin position="179"/>
        <end position="445"/>
    </location>
</feature>
<accession>A0ABQ3LPN7</accession>
<comment type="subcellular location">
    <subcellularLocation>
        <location evidence="1">Cell membrane</location>
        <topology evidence="1">Multi-pass membrane protein</topology>
    </subcellularLocation>
</comment>
<dbReference type="PANTHER" id="PTHR47371:SF3">
    <property type="entry name" value="PHOSPHOGLYCEROL TRANSFERASE I"/>
    <property type="match status" value="1"/>
</dbReference>
<evidence type="ECO:0000313" key="8">
    <source>
        <dbReference type="EMBL" id="GHH19400.1"/>
    </source>
</evidence>
<reference evidence="9" key="1">
    <citation type="journal article" date="2019" name="Int. J. Syst. Evol. Microbiol.">
        <title>The Global Catalogue of Microorganisms (GCM) 10K type strain sequencing project: providing services to taxonomists for standard genome sequencing and annotation.</title>
        <authorList>
            <consortium name="The Broad Institute Genomics Platform"/>
            <consortium name="The Broad Institute Genome Sequencing Center for Infectious Disease"/>
            <person name="Wu L."/>
            <person name="Ma J."/>
        </authorList>
    </citation>
    <scope>NUCLEOTIDE SEQUENCE [LARGE SCALE GENOMIC DNA]</scope>
    <source>
        <strain evidence="9">CGMCC 1.8957</strain>
    </source>
</reference>
<dbReference type="InterPro" id="IPR000917">
    <property type="entry name" value="Sulfatase_N"/>
</dbReference>
<evidence type="ECO:0000256" key="5">
    <source>
        <dbReference type="ARBA" id="ARBA00023136"/>
    </source>
</evidence>
<name>A0ABQ3LPN7_9SPHN</name>
<dbReference type="Pfam" id="PF00884">
    <property type="entry name" value="Sulfatase"/>
    <property type="match status" value="1"/>
</dbReference>
<dbReference type="CDD" id="cd16015">
    <property type="entry name" value="LTA_synthase"/>
    <property type="match status" value="1"/>
</dbReference>
<keyword evidence="2" id="KW-1003">Cell membrane</keyword>
<evidence type="ECO:0000256" key="2">
    <source>
        <dbReference type="ARBA" id="ARBA00022475"/>
    </source>
</evidence>